<sequence length="249" mass="27751">MGLFVNMVSELKIALIQLAVTSNKQANLKNAWNLVQKAAENGAKLISLPECFNSPYGVNYFPEYAETIPGESSNLLSNLAKSHQIYLIGVRTTTQDAVSQVHLFDIDIPGKIRFQESEALSPGNQLTTFTTRCQLLIYPGAFNMTTGPRHWKLLQQARAVDNQVFVAAVSPARDSSASYVAWGHSSLVSPCHYCPGRSKTYIDPFYSVGPQESEDLSKLHEEWIHPYPHLIPKTCRIVFTTGPLYHRPV</sequence>
<dbReference type="InterPro" id="IPR003010">
    <property type="entry name" value="C-N_Hydrolase"/>
</dbReference>
<dbReference type="Gene3D" id="3.60.110.10">
    <property type="entry name" value="Carbon-nitrogen hydrolase"/>
    <property type="match status" value="2"/>
</dbReference>
<comment type="catalytic activity">
    <reaction evidence="1">
        <text>2-oxoglutaramate + H2O = 2-oxoglutarate + NH4(+)</text>
        <dbReference type="Rhea" id="RHEA:32963"/>
        <dbReference type="ChEBI" id="CHEBI:15377"/>
        <dbReference type="ChEBI" id="CHEBI:16769"/>
        <dbReference type="ChEBI" id="CHEBI:16810"/>
        <dbReference type="ChEBI" id="CHEBI:28938"/>
        <dbReference type="EC" id="3.5.1.3"/>
    </reaction>
    <physiologicalReaction direction="left-to-right" evidence="1">
        <dbReference type="Rhea" id="RHEA:32964"/>
    </physiologicalReaction>
</comment>
<dbReference type="InterPro" id="IPR036526">
    <property type="entry name" value="C-N_Hydrolase_sf"/>
</dbReference>
<dbReference type="EC" id="3.5.1.3" evidence="2"/>
<dbReference type="PANTHER" id="PTHR23088:SF30">
    <property type="entry name" value="OMEGA-AMIDASE NIT2"/>
    <property type="match status" value="1"/>
</dbReference>
<comment type="catalytic activity">
    <reaction evidence="4">
        <text>2-oxosuccinamate + H2O = oxaloacetate + NH4(+)</text>
        <dbReference type="Rhea" id="RHEA:59412"/>
        <dbReference type="ChEBI" id="CHEBI:15377"/>
        <dbReference type="ChEBI" id="CHEBI:16452"/>
        <dbReference type="ChEBI" id="CHEBI:28938"/>
        <dbReference type="ChEBI" id="CHEBI:57735"/>
        <dbReference type="EC" id="3.5.1.3"/>
    </reaction>
    <physiologicalReaction direction="left-to-right" evidence="4">
        <dbReference type="Rhea" id="RHEA:59413"/>
    </physiologicalReaction>
</comment>
<dbReference type="PANTHER" id="PTHR23088">
    <property type="entry name" value="NITRILASE-RELATED"/>
    <property type="match status" value="1"/>
</dbReference>
<evidence type="ECO:0000256" key="3">
    <source>
        <dbReference type="ARBA" id="ARBA00041576"/>
    </source>
</evidence>
<reference evidence="6 7" key="1">
    <citation type="submission" date="2022-01" db="EMBL/GenBank/DDBJ databases">
        <title>A chromosomal length assembly of Cordylochernes scorpioides.</title>
        <authorList>
            <person name="Zeh D."/>
            <person name="Zeh J."/>
        </authorList>
    </citation>
    <scope>NUCLEOTIDE SEQUENCE [LARGE SCALE GENOMIC DNA]</scope>
    <source>
        <strain evidence="6">IN4F17</strain>
        <tissue evidence="6">Whole Body</tissue>
    </source>
</reference>
<dbReference type="Proteomes" id="UP001235939">
    <property type="component" value="Chromosome 08"/>
</dbReference>
<dbReference type="Pfam" id="PF00795">
    <property type="entry name" value="CN_hydrolase"/>
    <property type="match status" value="2"/>
</dbReference>
<organism evidence="6 7">
    <name type="scientific">Cordylochernes scorpioides</name>
    <dbReference type="NCBI Taxonomy" id="51811"/>
    <lineage>
        <taxon>Eukaryota</taxon>
        <taxon>Metazoa</taxon>
        <taxon>Ecdysozoa</taxon>
        <taxon>Arthropoda</taxon>
        <taxon>Chelicerata</taxon>
        <taxon>Arachnida</taxon>
        <taxon>Pseudoscorpiones</taxon>
        <taxon>Cheliferoidea</taxon>
        <taxon>Chernetidae</taxon>
        <taxon>Cordylochernes</taxon>
    </lineage>
</organism>
<evidence type="ECO:0000256" key="1">
    <source>
        <dbReference type="ARBA" id="ARBA00036637"/>
    </source>
</evidence>
<evidence type="ECO:0000259" key="5">
    <source>
        <dbReference type="PROSITE" id="PS50263"/>
    </source>
</evidence>
<evidence type="ECO:0000313" key="6">
    <source>
        <dbReference type="EMBL" id="UYV71482.1"/>
    </source>
</evidence>
<dbReference type="SUPFAM" id="SSF56317">
    <property type="entry name" value="Carbon-nitrogen hydrolase"/>
    <property type="match status" value="1"/>
</dbReference>
<evidence type="ECO:0000313" key="7">
    <source>
        <dbReference type="Proteomes" id="UP001235939"/>
    </source>
</evidence>
<protein>
    <recommendedName>
        <fullName evidence="2">omega-amidase</fullName>
        <ecNumber evidence="2">3.5.1.3</ecNumber>
    </recommendedName>
    <alternativeName>
        <fullName evidence="3">Nitrilase homolog 2</fullName>
    </alternativeName>
</protein>
<accession>A0ABY6KT55</accession>
<dbReference type="EMBL" id="CP092870">
    <property type="protein sequence ID" value="UYV71482.1"/>
    <property type="molecule type" value="Genomic_DNA"/>
</dbReference>
<feature type="domain" description="CN hydrolase" evidence="5">
    <location>
        <begin position="11"/>
        <end position="226"/>
    </location>
</feature>
<keyword evidence="7" id="KW-1185">Reference proteome</keyword>
<dbReference type="PROSITE" id="PS50263">
    <property type="entry name" value="CN_HYDROLASE"/>
    <property type="match status" value="1"/>
</dbReference>
<gene>
    <name evidence="6" type="ORF">LAZ67_8003447</name>
</gene>
<evidence type="ECO:0000256" key="4">
    <source>
        <dbReference type="ARBA" id="ARBA00048745"/>
    </source>
</evidence>
<name>A0ABY6KT55_9ARAC</name>
<evidence type="ECO:0000256" key="2">
    <source>
        <dbReference type="ARBA" id="ARBA00039118"/>
    </source>
</evidence>
<proteinExistence type="predicted"/>